<keyword evidence="2" id="KW-1185">Reference proteome</keyword>
<dbReference type="EMBL" id="JAJJMB010011871">
    <property type="protein sequence ID" value="KAI3896727.1"/>
    <property type="molecule type" value="Genomic_DNA"/>
</dbReference>
<sequence length="64" mass="7435">MEKSWLHHLTKSYSSYTRFSEFGVNGGPAAKALKPKYELFTNHLTSNLGFKFQISKLSIWLQLR</sequence>
<gene>
    <name evidence="1" type="ORF">MKW98_009580</name>
</gene>
<evidence type="ECO:0000313" key="1">
    <source>
        <dbReference type="EMBL" id="KAI3896727.1"/>
    </source>
</evidence>
<dbReference type="Pfam" id="PF05514">
    <property type="entry name" value="HR_lesion"/>
    <property type="match status" value="1"/>
</dbReference>
<name>A0AAD4XC98_9MAGN</name>
<evidence type="ECO:0000313" key="2">
    <source>
        <dbReference type="Proteomes" id="UP001202328"/>
    </source>
</evidence>
<protein>
    <submittedName>
        <fullName evidence="1">Uncharacterized protein</fullName>
    </submittedName>
</protein>
<reference evidence="1" key="1">
    <citation type="submission" date="2022-04" db="EMBL/GenBank/DDBJ databases">
        <title>A functionally conserved STORR gene fusion in Papaver species that diverged 16.8 million years ago.</title>
        <authorList>
            <person name="Catania T."/>
        </authorList>
    </citation>
    <scope>NUCLEOTIDE SEQUENCE</scope>
    <source>
        <strain evidence="1">S-188037</strain>
    </source>
</reference>
<comment type="caution">
    <text evidence="1">The sequence shown here is derived from an EMBL/GenBank/DDBJ whole genome shotgun (WGS) entry which is preliminary data.</text>
</comment>
<dbReference type="Proteomes" id="UP001202328">
    <property type="component" value="Unassembled WGS sequence"/>
</dbReference>
<organism evidence="1 2">
    <name type="scientific">Papaver atlanticum</name>
    <dbReference type="NCBI Taxonomy" id="357466"/>
    <lineage>
        <taxon>Eukaryota</taxon>
        <taxon>Viridiplantae</taxon>
        <taxon>Streptophyta</taxon>
        <taxon>Embryophyta</taxon>
        <taxon>Tracheophyta</taxon>
        <taxon>Spermatophyta</taxon>
        <taxon>Magnoliopsida</taxon>
        <taxon>Ranunculales</taxon>
        <taxon>Papaveraceae</taxon>
        <taxon>Papaveroideae</taxon>
        <taxon>Papaver</taxon>
    </lineage>
</organism>
<proteinExistence type="predicted"/>
<dbReference type="InterPro" id="IPR008637">
    <property type="entry name" value="HR_lesion"/>
</dbReference>
<accession>A0AAD4XC98</accession>
<dbReference type="AlphaFoldDB" id="A0AAD4XC98"/>